<evidence type="ECO:0000256" key="4">
    <source>
        <dbReference type="ARBA" id="ARBA00022786"/>
    </source>
</evidence>
<gene>
    <name evidence="9" type="ORF">Nepgr_005614</name>
</gene>
<dbReference type="Gene3D" id="3.30.200.20">
    <property type="entry name" value="Phosphorylase Kinase, domain 1"/>
    <property type="match status" value="1"/>
</dbReference>
<evidence type="ECO:0000256" key="2">
    <source>
        <dbReference type="ARBA" id="ARBA00012483"/>
    </source>
</evidence>
<evidence type="ECO:0000256" key="5">
    <source>
        <dbReference type="ARBA" id="ARBA00022840"/>
    </source>
</evidence>
<dbReference type="SUPFAM" id="SSF56112">
    <property type="entry name" value="Protein kinase-like (PK-like)"/>
    <property type="match status" value="1"/>
</dbReference>
<dbReference type="SMART" id="SM00220">
    <property type="entry name" value="S_TKc"/>
    <property type="match status" value="1"/>
</dbReference>
<feature type="region of interest" description="Disordered" evidence="6">
    <location>
        <begin position="200"/>
        <end position="246"/>
    </location>
</feature>
<keyword evidence="7" id="KW-0472">Membrane</keyword>
<dbReference type="PROSITE" id="PS50011">
    <property type="entry name" value="PROTEIN_KINASE_DOM"/>
    <property type="match status" value="1"/>
</dbReference>
<dbReference type="PANTHER" id="PTHR45647:SF51">
    <property type="entry name" value="PROTEIN KINASE SUPERFAMILY PROTEIN"/>
    <property type="match status" value="1"/>
</dbReference>
<evidence type="ECO:0000313" key="9">
    <source>
        <dbReference type="EMBL" id="GMH03775.1"/>
    </source>
</evidence>
<dbReference type="InterPro" id="IPR011009">
    <property type="entry name" value="Kinase-like_dom_sf"/>
</dbReference>
<dbReference type="GO" id="GO:0005524">
    <property type="term" value="F:ATP binding"/>
    <property type="evidence" value="ECO:0007669"/>
    <property type="project" value="UniProtKB-KW"/>
</dbReference>
<dbReference type="AlphaFoldDB" id="A0AAD3S3H5"/>
<dbReference type="InterPro" id="IPR008271">
    <property type="entry name" value="Ser/Thr_kinase_AS"/>
</dbReference>
<evidence type="ECO:0000313" key="10">
    <source>
        <dbReference type="Proteomes" id="UP001279734"/>
    </source>
</evidence>
<feature type="domain" description="Protein kinase" evidence="8">
    <location>
        <begin position="376"/>
        <end position="640"/>
    </location>
</feature>
<feature type="compositionally biased region" description="Basic and acidic residues" evidence="6">
    <location>
        <begin position="332"/>
        <end position="351"/>
    </location>
</feature>
<name>A0AAD3S3H5_NEPGR</name>
<dbReference type="Proteomes" id="UP001279734">
    <property type="component" value="Unassembled WGS sequence"/>
</dbReference>
<keyword evidence="3" id="KW-0547">Nucleotide-binding</keyword>
<evidence type="ECO:0000256" key="3">
    <source>
        <dbReference type="ARBA" id="ARBA00022741"/>
    </source>
</evidence>
<feature type="region of interest" description="Disordered" evidence="6">
    <location>
        <begin position="332"/>
        <end position="353"/>
    </location>
</feature>
<keyword evidence="7" id="KW-0812">Transmembrane</keyword>
<keyword evidence="4" id="KW-0833">Ubl conjugation pathway</keyword>
<feature type="transmembrane region" description="Helical" evidence="7">
    <location>
        <begin position="20"/>
        <end position="41"/>
    </location>
</feature>
<feature type="compositionally biased region" description="Low complexity" evidence="6">
    <location>
        <begin position="228"/>
        <end position="242"/>
    </location>
</feature>
<dbReference type="PROSITE" id="PS00108">
    <property type="entry name" value="PROTEIN_KINASE_ST"/>
    <property type="match status" value="1"/>
</dbReference>
<comment type="catalytic activity">
    <reaction evidence="1">
        <text>S-ubiquitinyl-[E2 ubiquitin-conjugating enzyme]-L-cysteine + [acceptor protein]-L-lysine = [E2 ubiquitin-conjugating enzyme]-L-cysteine + N(6)-ubiquitinyl-[acceptor protein]-L-lysine.</text>
        <dbReference type="EC" id="2.3.2.27"/>
    </reaction>
</comment>
<dbReference type="FunFam" id="3.30.200.20:FF:000162">
    <property type="entry name" value="Adenine nucleotide alpha hydrolase-like domain kinase"/>
    <property type="match status" value="1"/>
</dbReference>
<feature type="region of interest" description="Disordered" evidence="6">
    <location>
        <begin position="81"/>
        <end position="165"/>
    </location>
</feature>
<feature type="compositionally biased region" description="Polar residues" evidence="6">
    <location>
        <begin position="154"/>
        <end position="165"/>
    </location>
</feature>
<accession>A0AAD3S3H5</accession>
<dbReference type="InterPro" id="IPR051348">
    <property type="entry name" value="U-box_ubiquitin_ligases"/>
</dbReference>
<reference evidence="9" key="1">
    <citation type="submission" date="2023-05" db="EMBL/GenBank/DDBJ databases">
        <title>Nepenthes gracilis genome sequencing.</title>
        <authorList>
            <person name="Fukushima K."/>
        </authorList>
    </citation>
    <scope>NUCLEOTIDE SEQUENCE</scope>
    <source>
        <strain evidence="9">SING2019-196</strain>
    </source>
</reference>
<evidence type="ECO:0000256" key="7">
    <source>
        <dbReference type="SAM" id="Phobius"/>
    </source>
</evidence>
<protein>
    <recommendedName>
        <fullName evidence="2">RING-type E3 ubiquitin transferase</fullName>
        <ecNumber evidence="2">2.3.2.27</ecNumber>
    </recommendedName>
</protein>
<feature type="compositionally biased region" description="Polar residues" evidence="6">
    <location>
        <begin position="90"/>
        <end position="115"/>
    </location>
</feature>
<dbReference type="GO" id="GO:0061630">
    <property type="term" value="F:ubiquitin protein ligase activity"/>
    <property type="evidence" value="ECO:0007669"/>
    <property type="project" value="UniProtKB-EC"/>
</dbReference>
<dbReference type="EMBL" id="BSYO01000004">
    <property type="protein sequence ID" value="GMH03775.1"/>
    <property type="molecule type" value="Genomic_DNA"/>
</dbReference>
<feature type="compositionally biased region" description="Polar residues" evidence="6">
    <location>
        <begin position="129"/>
        <end position="140"/>
    </location>
</feature>
<sequence>MTPWDFQVDAQEVVLQDVNIPSALIGYINANFIAAIVVGASTRNALMRKFKPPDVPTSLGKSAPEFCAVYVIAKGKVQSARSAIRPPMPASSTAPNSGTSTPRSSYATPRASMTTYGLRGSTPRLHTSIGPTTFHPNSSTDSEDLSRSRHNWKSEGSCSSLDRSSEETTLTGIFSGNASNPRLANSPDICARNAGNSYGRTSLSGNSDNLSNPSFYSTGMSSEMLDHSVQSGSSQSSQNSSSHELEAEMRKLKLELMQTMGLYQSLCKEADVASHRAEDLHELKPEEACNIEDVKLANEAALTVAELEKQRCKAATKAAKISQQLVGIETQKKNTAEAKAKRKEEERKRATESLAHNHTRYSRYTIQDIETATDYFSTSLKIGEGGYGPVYRAMLNHTPVAIKVLKSDVSQGFKQFQKEVDVLSCMRHPNMVLLLGACPEYGCLIYEYMENGSLEDRLFRKNNTPPIPWPIRFKIAAEIATALFFLHNAKPEPLVHRDLKPANILLDRNYVSKISDVGLARLVPPSVSNNITQYYMTAAAGTFCYIDPEYQQTGQLGVKSDVYSLGIMLLQIITARPAMGLTHIVERAIEKGTFPEILDPVIKEWPVEAALSFAQMALKCCELRKKDRPDLGSIVLPELIRIRDLEGDDPLQASSMPWLKGSSS</sequence>
<keyword evidence="10" id="KW-1185">Reference proteome</keyword>
<dbReference type="GO" id="GO:0004672">
    <property type="term" value="F:protein kinase activity"/>
    <property type="evidence" value="ECO:0007669"/>
    <property type="project" value="InterPro"/>
</dbReference>
<proteinExistence type="predicted"/>
<dbReference type="PANTHER" id="PTHR45647">
    <property type="entry name" value="OS02G0152300 PROTEIN"/>
    <property type="match status" value="1"/>
</dbReference>
<keyword evidence="5" id="KW-0067">ATP-binding</keyword>
<evidence type="ECO:0000259" key="8">
    <source>
        <dbReference type="PROSITE" id="PS50011"/>
    </source>
</evidence>
<evidence type="ECO:0000256" key="6">
    <source>
        <dbReference type="SAM" id="MobiDB-lite"/>
    </source>
</evidence>
<organism evidence="9 10">
    <name type="scientific">Nepenthes gracilis</name>
    <name type="common">Slender pitcher plant</name>
    <dbReference type="NCBI Taxonomy" id="150966"/>
    <lineage>
        <taxon>Eukaryota</taxon>
        <taxon>Viridiplantae</taxon>
        <taxon>Streptophyta</taxon>
        <taxon>Embryophyta</taxon>
        <taxon>Tracheophyta</taxon>
        <taxon>Spermatophyta</taxon>
        <taxon>Magnoliopsida</taxon>
        <taxon>eudicotyledons</taxon>
        <taxon>Gunneridae</taxon>
        <taxon>Pentapetalae</taxon>
        <taxon>Caryophyllales</taxon>
        <taxon>Nepenthaceae</taxon>
        <taxon>Nepenthes</taxon>
    </lineage>
</organism>
<evidence type="ECO:0000256" key="1">
    <source>
        <dbReference type="ARBA" id="ARBA00000900"/>
    </source>
</evidence>
<feature type="compositionally biased region" description="Polar residues" evidence="6">
    <location>
        <begin position="200"/>
        <end position="221"/>
    </location>
</feature>
<keyword evidence="7" id="KW-1133">Transmembrane helix</keyword>
<comment type="caution">
    <text evidence="9">The sequence shown here is derived from an EMBL/GenBank/DDBJ whole genome shotgun (WGS) entry which is preliminary data.</text>
</comment>
<dbReference type="Gene3D" id="1.10.510.10">
    <property type="entry name" value="Transferase(Phosphotransferase) domain 1"/>
    <property type="match status" value="1"/>
</dbReference>
<dbReference type="Pfam" id="PF00069">
    <property type="entry name" value="Pkinase"/>
    <property type="match status" value="1"/>
</dbReference>
<dbReference type="InterPro" id="IPR000719">
    <property type="entry name" value="Prot_kinase_dom"/>
</dbReference>
<dbReference type="EC" id="2.3.2.27" evidence="2"/>